<proteinExistence type="predicted"/>
<keyword evidence="3" id="KW-1185">Reference proteome</keyword>
<feature type="compositionally biased region" description="Polar residues" evidence="1">
    <location>
        <begin position="1"/>
        <end position="10"/>
    </location>
</feature>
<feature type="region of interest" description="Disordered" evidence="1">
    <location>
        <begin position="1"/>
        <end position="22"/>
    </location>
</feature>
<organism evidence="2 3">
    <name type="scientific">Elysia marginata</name>
    <dbReference type="NCBI Taxonomy" id="1093978"/>
    <lineage>
        <taxon>Eukaryota</taxon>
        <taxon>Metazoa</taxon>
        <taxon>Spiralia</taxon>
        <taxon>Lophotrochozoa</taxon>
        <taxon>Mollusca</taxon>
        <taxon>Gastropoda</taxon>
        <taxon>Heterobranchia</taxon>
        <taxon>Euthyneura</taxon>
        <taxon>Panpulmonata</taxon>
        <taxon>Sacoglossa</taxon>
        <taxon>Placobranchoidea</taxon>
        <taxon>Plakobranchidae</taxon>
        <taxon>Elysia</taxon>
    </lineage>
</organism>
<accession>A0AAV4F2F3</accession>
<name>A0AAV4F2F3_9GAST</name>
<evidence type="ECO:0000313" key="2">
    <source>
        <dbReference type="EMBL" id="GFR67538.1"/>
    </source>
</evidence>
<reference evidence="2 3" key="1">
    <citation type="journal article" date="2021" name="Elife">
        <title>Chloroplast acquisition without the gene transfer in kleptoplastic sea slugs, Plakobranchus ocellatus.</title>
        <authorList>
            <person name="Maeda T."/>
            <person name="Takahashi S."/>
            <person name="Yoshida T."/>
            <person name="Shimamura S."/>
            <person name="Takaki Y."/>
            <person name="Nagai Y."/>
            <person name="Toyoda A."/>
            <person name="Suzuki Y."/>
            <person name="Arimoto A."/>
            <person name="Ishii H."/>
            <person name="Satoh N."/>
            <person name="Nishiyama T."/>
            <person name="Hasebe M."/>
            <person name="Maruyama T."/>
            <person name="Minagawa J."/>
            <person name="Obokata J."/>
            <person name="Shigenobu S."/>
        </authorList>
    </citation>
    <scope>NUCLEOTIDE SEQUENCE [LARGE SCALE GENOMIC DNA]</scope>
</reference>
<evidence type="ECO:0000256" key="1">
    <source>
        <dbReference type="SAM" id="MobiDB-lite"/>
    </source>
</evidence>
<protein>
    <submittedName>
        <fullName evidence="2">Uncharacterized protein</fullName>
    </submittedName>
</protein>
<comment type="caution">
    <text evidence="2">The sequence shown here is derived from an EMBL/GenBank/DDBJ whole genome shotgun (WGS) entry which is preliminary data.</text>
</comment>
<dbReference type="AlphaFoldDB" id="A0AAV4F2F3"/>
<evidence type="ECO:0000313" key="3">
    <source>
        <dbReference type="Proteomes" id="UP000762676"/>
    </source>
</evidence>
<sequence>MPFGAQQLSRRQGHITPEASPSLWDLPPLEQIKVAISFFRAGSADAAGVEVLVEREPSRFAGQSSSLHCPLCPAVQLKTRVT</sequence>
<gene>
    <name evidence="2" type="ORF">ElyMa_003709000</name>
</gene>
<dbReference type="EMBL" id="BMAT01007604">
    <property type="protein sequence ID" value="GFR67538.1"/>
    <property type="molecule type" value="Genomic_DNA"/>
</dbReference>
<dbReference type="Proteomes" id="UP000762676">
    <property type="component" value="Unassembled WGS sequence"/>
</dbReference>